<sequence length="385" mass="44428">MYGSKTREERKYYNRNKSANYSRHQRDADEGERNQFRSSRSGRESRRGNIRYESNHRIDKYSRDDYGTDRRSRDKSDSRSHRTEYHRHNDRYLSSDRPPSGGQYDKSYRGDIKNREQDQYQDRAERTEKRDGPRSPGDYEHDRTSLNGRKGDPKDSRVDKDSETGHRKETYSRNIKEVENESIEHKRKHDERDYDKRKDRFDRGEGEERRNDAKYSPTMCDRDARDNNTRVVEDSLSKKHKRGHLEKPAAEDAATIRVDVGASPSLSKEKNVADGNSGAAGSSSSQVEVSQDFNAAKVAAMKAAELVNKNLTGCGFLSTAQKKKLLWGNKKNEPPEEGVKGEIKLEAKPDDSLRAEKEKELQMDLEKQYTAGLRRRDGRTVGLGL</sequence>
<feature type="compositionally biased region" description="Basic and acidic residues" evidence="1">
    <location>
        <begin position="330"/>
        <end position="354"/>
    </location>
</feature>
<evidence type="ECO:0000256" key="1">
    <source>
        <dbReference type="SAM" id="MobiDB-lite"/>
    </source>
</evidence>
<organism evidence="3">
    <name type="scientific">Spirodela intermedia</name>
    <name type="common">Intermediate duckweed</name>
    <dbReference type="NCBI Taxonomy" id="51605"/>
    <lineage>
        <taxon>Eukaryota</taxon>
        <taxon>Viridiplantae</taxon>
        <taxon>Streptophyta</taxon>
        <taxon>Embryophyta</taxon>
        <taxon>Tracheophyta</taxon>
        <taxon>Spermatophyta</taxon>
        <taxon>Magnoliopsida</taxon>
        <taxon>Liliopsida</taxon>
        <taxon>Araceae</taxon>
        <taxon>Lemnoideae</taxon>
        <taxon>Spirodela</taxon>
    </lineage>
</organism>
<feature type="compositionally biased region" description="Low complexity" evidence="1">
    <location>
        <begin position="273"/>
        <end position="289"/>
    </location>
</feature>
<dbReference type="PANTHER" id="PTHR22426">
    <property type="entry name" value="ARGININE_SERINE-RICH COILED-COIL PROTEIN 2"/>
    <property type="match status" value="1"/>
</dbReference>
<dbReference type="AlphaFoldDB" id="A0A7I8I9P2"/>
<feature type="region of interest" description="Disordered" evidence="1">
    <location>
        <begin position="327"/>
        <end position="354"/>
    </location>
</feature>
<evidence type="ECO:0000313" key="4">
    <source>
        <dbReference type="Proteomes" id="UP001189122"/>
    </source>
</evidence>
<evidence type="ECO:0000259" key="2">
    <source>
        <dbReference type="Pfam" id="PF15477"/>
    </source>
</evidence>
<evidence type="ECO:0000313" key="3">
    <source>
        <dbReference type="EMBL" id="CAA2614638.1"/>
    </source>
</evidence>
<protein>
    <recommendedName>
        <fullName evidence="2">Small acidic protein-like domain-containing protein</fullName>
    </recommendedName>
</protein>
<accession>A0A7I8I9P2</accession>
<dbReference type="PANTHER" id="PTHR22426:SF2">
    <property type="entry name" value="ARGININE_SERINE-RICH COILED-COIL PROTEIN 2"/>
    <property type="match status" value="1"/>
</dbReference>
<keyword evidence="4" id="KW-1185">Reference proteome</keyword>
<feature type="compositionally biased region" description="Basic and acidic residues" evidence="1">
    <location>
        <begin position="24"/>
        <end position="47"/>
    </location>
</feature>
<feature type="compositionally biased region" description="Basic and acidic residues" evidence="1">
    <location>
        <begin position="53"/>
        <end position="94"/>
    </location>
</feature>
<dbReference type="InterPro" id="IPR028124">
    <property type="entry name" value="SMAP_dom"/>
</dbReference>
<feature type="compositionally biased region" description="Basic and acidic residues" evidence="1">
    <location>
        <begin position="106"/>
        <end position="213"/>
    </location>
</feature>
<proteinExistence type="predicted"/>
<dbReference type="Proteomes" id="UP001189122">
    <property type="component" value="Unassembled WGS sequence"/>
</dbReference>
<feature type="compositionally biased region" description="Basic and acidic residues" evidence="1">
    <location>
        <begin position="220"/>
        <end position="237"/>
    </location>
</feature>
<gene>
    <name evidence="3" type="ORF">SI7747_01001017</name>
</gene>
<dbReference type="EMBL" id="LR743588">
    <property type="protein sequence ID" value="CAA2614638.1"/>
    <property type="molecule type" value="Genomic_DNA"/>
</dbReference>
<feature type="compositionally biased region" description="Basic and acidic residues" evidence="1">
    <location>
        <begin position="1"/>
        <end position="12"/>
    </location>
</feature>
<reference evidence="3 4" key="1">
    <citation type="submission" date="2019-12" db="EMBL/GenBank/DDBJ databases">
        <authorList>
            <person name="Scholz U."/>
            <person name="Mascher M."/>
            <person name="Fiebig A."/>
        </authorList>
    </citation>
    <scope>NUCLEOTIDE SEQUENCE</scope>
</reference>
<feature type="domain" description="Small acidic protein-like" evidence="2">
    <location>
        <begin position="324"/>
        <end position="384"/>
    </location>
</feature>
<dbReference type="EMBL" id="CACRZD030000001">
    <property type="protein sequence ID" value="CAA6654427.1"/>
    <property type="molecule type" value="Genomic_DNA"/>
</dbReference>
<feature type="region of interest" description="Disordered" evidence="1">
    <location>
        <begin position="1"/>
        <end position="289"/>
    </location>
</feature>
<dbReference type="Pfam" id="PF15477">
    <property type="entry name" value="SMAP"/>
    <property type="match status" value="1"/>
</dbReference>
<name>A0A7I8I9P2_SPIIN</name>